<evidence type="ECO:0000313" key="3">
    <source>
        <dbReference type="EMBL" id="MBP1917852.1"/>
    </source>
</evidence>
<proteinExistence type="inferred from homology"/>
<evidence type="ECO:0000256" key="1">
    <source>
        <dbReference type="ARBA" id="ARBA00009981"/>
    </source>
</evidence>
<accession>A0ABS4G032</accession>
<sequence length="92" mass="10619">MSAIRPISDLRYRSRSISEECHNSTEPVFIQKNGKIDLVVMSSSLFDKQLALLELYKKLLEAESQRNSTNERKSHESLVTELRDRINKNNAP</sequence>
<keyword evidence="4" id="KW-1185">Reference proteome</keyword>
<dbReference type="InterPro" id="IPR036165">
    <property type="entry name" value="YefM-like_sf"/>
</dbReference>
<organism evidence="3 4">
    <name type="scientific">Youngiibacter multivorans</name>
    <dbReference type="NCBI Taxonomy" id="937251"/>
    <lineage>
        <taxon>Bacteria</taxon>
        <taxon>Bacillati</taxon>
        <taxon>Bacillota</taxon>
        <taxon>Clostridia</taxon>
        <taxon>Eubacteriales</taxon>
        <taxon>Clostridiaceae</taxon>
        <taxon>Youngiibacter</taxon>
    </lineage>
</organism>
<name>A0ABS4G032_9CLOT</name>
<reference evidence="3 4" key="1">
    <citation type="submission" date="2021-03" db="EMBL/GenBank/DDBJ databases">
        <title>Genomic Encyclopedia of Type Strains, Phase IV (KMG-IV): sequencing the most valuable type-strain genomes for metagenomic binning, comparative biology and taxonomic classification.</title>
        <authorList>
            <person name="Goeker M."/>
        </authorList>
    </citation>
    <scope>NUCLEOTIDE SEQUENCE [LARGE SCALE GENOMIC DNA]</scope>
    <source>
        <strain evidence="3 4">DSM 6139</strain>
    </source>
</reference>
<evidence type="ECO:0000256" key="2">
    <source>
        <dbReference type="SAM" id="MobiDB-lite"/>
    </source>
</evidence>
<comment type="similarity">
    <text evidence="1">Belongs to the phD/YefM antitoxin family.</text>
</comment>
<comment type="caution">
    <text evidence="3">The sequence shown here is derived from an EMBL/GenBank/DDBJ whole genome shotgun (WGS) entry which is preliminary data.</text>
</comment>
<dbReference type="SUPFAM" id="SSF143120">
    <property type="entry name" value="YefM-like"/>
    <property type="match status" value="1"/>
</dbReference>
<gene>
    <name evidence="3" type="ORF">J2Z34_000323</name>
</gene>
<dbReference type="RefSeq" id="WP_209458106.1">
    <property type="nucleotide sequence ID" value="NZ_JAGGKC010000002.1"/>
</dbReference>
<feature type="region of interest" description="Disordered" evidence="2">
    <location>
        <begin position="63"/>
        <end position="92"/>
    </location>
</feature>
<evidence type="ECO:0000313" key="4">
    <source>
        <dbReference type="Proteomes" id="UP001519271"/>
    </source>
</evidence>
<dbReference type="Proteomes" id="UP001519271">
    <property type="component" value="Unassembled WGS sequence"/>
</dbReference>
<dbReference type="EMBL" id="JAGGKC010000002">
    <property type="protein sequence ID" value="MBP1917852.1"/>
    <property type="molecule type" value="Genomic_DNA"/>
</dbReference>
<protein>
    <submittedName>
        <fullName evidence="3">PHD/YefM family antitoxin component YafN of YafNO toxin-antitoxin module</fullName>
    </submittedName>
</protein>